<dbReference type="InterPro" id="IPR006594">
    <property type="entry name" value="LisH"/>
</dbReference>
<dbReference type="GO" id="GO:0005730">
    <property type="term" value="C:nucleolus"/>
    <property type="evidence" value="ECO:0007669"/>
    <property type="project" value="UniProtKB-ARBA"/>
</dbReference>
<dbReference type="SMART" id="SM00667">
    <property type="entry name" value="LisH"/>
    <property type="match status" value="1"/>
</dbReference>
<dbReference type="PANTHER" id="PTHR23216:SF1">
    <property type="entry name" value="NUCLEOLAR AND COILED-BODY PHOSPHOPROTEIN 1"/>
    <property type="match status" value="1"/>
</dbReference>
<protein>
    <recommendedName>
        <fullName evidence="2">Srp40 C-terminal domain-containing protein</fullName>
    </recommendedName>
</protein>
<dbReference type="AlphaFoldDB" id="A0ABD1BJU0"/>
<dbReference type="PROSITE" id="PS50896">
    <property type="entry name" value="LISH"/>
    <property type="match status" value="1"/>
</dbReference>
<evidence type="ECO:0000259" key="2">
    <source>
        <dbReference type="Pfam" id="PF05022"/>
    </source>
</evidence>
<feature type="compositionally biased region" description="Basic and acidic residues" evidence="1">
    <location>
        <begin position="141"/>
        <end position="163"/>
    </location>
</feature>
<evidence type="ECO:0000313" key="4">
    <source>
        <dbReference type="Proteomes" id="UP001558713"/>
    </source>
</evidence>
<feature type="compositionally biased region" description="Basic and acidic residues" evidence="1">
    <location>
        <begin position="211"/>
        <end position="220"/>
    </location>
</feature>
<evidence type="ECO:0000256" key="1">
    <source>
        <dbReference type="SAM" id="MobiDB-lite"/>
    </source>
</evidence>
<dbReference type="PANTHER" id="PTHR23216">
    <property type="entry name" value="NUCLEOLAR AND COILED-BODY PHOSPHOPROTEIN 1"/>
    <property type="match status" value="1"/>
</dbReference>
<reference evidence="3 4" key="1">
    <citation type="submission" date="2024-04" db="EMBL/GenBank/DDBJ databases">
        <title>Genome assembly C_amara_ONT_v2.</title>
        <authorList>
            <person name="Yant L."/>
            <person name="Moore C."/>
            <person name="Slenker M."/>
        </authorList>
    </citation>
    <scope>NUCLEOTIDE SEQUENCE [LARGE SCALE GENOMIC DNA]</scope>
    <source>
        <tissue evidence="3">Leaf</tissue>
    </source>
</reference>
<dbReference type="InterPro" id="IPR039191">
    <property type="entry name" value="Nopp140-like"/>
</dbReference>
<feature type="region of interest" description="Disordered" evidence="1">
    <location>
        <begin position="97"/>
        <end position="266"/>
    </location>
</feature>
<feature type="region of interest" description="Disordered" evidence="1">
    <location>
        <begin position="305"/>
        <end position="343"/>
    </location>
</feature>
<proteinExistence type="predicted"/>
<feature type="domain" description="Srp40 C-terminal" evidence="2">
    <location>
        <begin position="263"/>
        <end position="337"/>
    </location>
</feature>
<keyword evidence="4" id="KW-1185">Reference proteome</keyword>
<name>A0ABD1BJU0_CARAN</name>
<dbReference type="EMBL" id="JBANAX010000243">
    <property type="protein sequence ID" value="KAL1217447.1"/>
    <property type="molecule type" value="Genomic_DNA"/>
</dbReference>
<accession>A0ABD1BJU0</accession>
<dbReference type="InterPro" id="IPR007718">
    <property type="entry name" value="Srp40_C"/>
</dbReference>
<dbReference type="Proteomes" id="UP001558713">
    <property type="component" value="Unassembled WGS sequence"/>
</dbReference>
<comment type="caution">
    <text evidence="3">The sequence shown here is derived from an EMBL/GenBank/DDBJ whole genome shotgun (WGS) entry which is preliminary data.</text>
</comment>
<evidence type="ECO:0000313" key="3">
    <source>
        <dbReference type="EMBL" id="KAL1217447.1"/>
    </source>
</evidence>
<gene>
    <name evidence="3" type="ORF">V5N11_004624</name>
</gene>
<sequence>MPKTLAAEPFLNPALLAFKPRQVLLIDMGKEVKSSNLESEQKLLLLRSIALYLERCGFSKCFKKFLSEAEIEKKELNSTLPDLEEIYSEFLKKRDQKAVEVKDDSSDDEDANEKKKEVAVNDAMEGVENVKKEKKKKKKETKVEVIEEVKGKETDAEIEDGLKEKKKKKKKSKSVEAESLGDDDDKEKSSKKRKRSEPEVTKEETEDDDEESKRRKKDDEGVQETPVKQTDIEENGNVEKSETKSTNKKSGKGLSNSKEPNKPFQRVNVEEIVFTDNRLKDNSYWAKDGADSGYGAKAQEVLGQVKGRDFRHEKTKKKRGTYRGGGEIDLQSHSVKFDYSDDE</sequence>
<organism evidence="3 4">
    <name type="scientific">Cardamine amara subsp. amara</name>
    <dbReference type="NCBI Taxonomy" id="228776"/>
    <lineage>
        <taxon>Eukaryota</taxon>
        <taxon>Viridiplantae</taxon>
        <taxon>Streptophyta</taxon>
        <taxon>Embryophyta</taxon>
        <taxon>Tracheophyta</taxon>
        <taxon>Spermatophyta</taxon>
        <taxon>Magnoliopsida</taxon>
        <taxon>eudicotyledons</taxon>
        <taxon>Gunneridae</taxon>
        <taxon>Pentapetalae</taxon>
        <taxon>rosids</taxon>
        <taxon>malvids</taxon>
        <taxon>Brassicales</taxon>
        <taxon>Brassicaceae</taxon>
        <taxon>Cardamineae</taxon>
        <taxon>Cardamine</taxon>
    </lineage>
</organism>
<dbReference type="Pfam" id="PF05022">
    <property type="entry name" value="SRP40_C"/>
    <property type="match status" value="1"/>
</dbReference>